<accession>A0AAD7BGR6</accession>
<reference evidence="1" key="1">
    <citation type="submission" date="2023-03" db="EMBL/GenBank/DDBJ databases">
        <title>Massive genome expansion in bonnet fungi (Mycena s.s.) driven by repeated elements and novel gene families across ecological guilds.</title>
        <authorList>
            <consortium name="Lawrence Berkeley National Laboratory"/>
            <person name="Harder C.B."/>
            <person name="Miyauchi S."/>
            <person name="Viragh M."/>
            <person name="Kuo A."/>
            <person name="Thoen E."/>
            <person name="Andreopoulos B."/>
            <person name="Lu D."/>
            <person name="Skrede I."/>
            <person name="Drula E."/>
            <person name="Henrissat B."/>
            <person name="Morin E."/>
            <person name="Kohler A."/>
            <person name="Barry K."/>
            <person name="LaButti K."/>
            <person name="Morin E."/>
            <person name="Salamov A."/>
            <person name="Lipzen A."/>
            <person name="Mereny Z."/>
            <person name="Hegedus B."/>
            <person name="Baldrian P."/>
            <person name="Stursova M."/>
            <person name="Weitz H."/>
            <person name="Taylor A."/>
            <person name="Grigoriev I.V."/>
            <person name="Nagy L.G."/>
            <person name="Martin F."/>
            <person name="Kauserud H."/>
        </authorList>
    </citation>
    <scope>NUCLEOTIDE SEQUENCE</scope>
    <source>
        <strain evidence="1">9284</strain>
    </source>
</reference>
<protein>
    <submittedName>
        <fullName evidence="1">Uncharacterized protein</fullName>
    </submittedName>
</protein>
<evidence type="ECO:0000313" key="1">
    <source>
        <dbReference type="EMBL" id="KAJ7620423.1"/>
    </source>
</evidence>
<keyword evidence="2" id="KW-1185">Reference proteome</keyword>
<comment type="caution">
    <text evidence="1">The sequence shown here is derived from an EMBL/GenBank/DDBJ whole genome shotgun (WGS) entry which is preliminary data.</text>
</comment>
<sequence length="233" mass="26031">MVHRFSAGAPWTLRARVEDVQEVNGVNGVSDAHSQTMTVRRYTMFPTPSTKPTCTKGSYTDYMCRRPVFASTPVLSRHQPLETHDDEEALVEETLKCLTACVFILTNLPVLSSHKLCIRVFPEGANDPDDNDSGGEDDDHPTTSKALRAAHISAQNARVQQPTPIFVKRLKPPMETRYFVSSNQGIYNVYFRLTHRHRPTEEPNALLVVGSYELLEATYSARVQVGADKALVT</sequence>
<name>A0AAD7BGR6_9AGAR</name>
<dbReference type="EMBL" id="JARKIF010000017">
    <property type="protein sequence ID" value="KAJ7620423.1"/>
    <property type="molecule type" value="Genomic_DNA"/>
</dbReference>
<gene>
    <name evidence="1" type="ORF">FB45DRAFT_871452</name>
</gene>
<dbReference type="Proteomes" id="UP001221142">
    <property type="component" value="Unassembled WGS sequence"/>
</dbReference>
<organism evidence="1 2">
    <name type="scientific">Roridomyces roridus</name>
    <dbReference type="NCBI Taxonomy" id="1738132"/>
    <lineage>
        <taxon>Eukaryota</taxon>
        <taxon>Fungi</taxon>
        <taxon>Dikarya</taxon>
        <taxon>Basidiomycota</taxon>
        <taxon>Agaricomycotina</taxon>
        <taxon>Agaricomycetes</taxon>
        <taxon>Agaricomycetidae</taxon>
        <taxon>Agaricales</taxon>
        <taxon>Marasmiineae</taxon>
        <taxon>Mycenaceae</taxon>
        <taxon>Roridomyces</taxon>
    </lineage>
</organism>
<dbReference type="AlphaFoldDB" id="A0AAD7BGR6"/>
<evidence type="ECO:0000313" key="2">
    <source>
        <dbReference type="Proteomes" id="UP001221142"/>
    </source>
</evidence>
<proteinExistence type="predicted"/>